<protein>
    <submittedName>
        <fullName evidence="2">Uncharacterized protein</fullName>
    </submittedName>
</protein>
<organism evidence="2 3">
    <name type="scientific">Trifolium medium</name>
    <dbReference type="NCBI Taxonomy" id="97028"/>
    <lineage>
        <taxon>Eukaryota</taxon>
        <taxon>Viridiplantae</taxon>
        <taxon>Streptophyta</taxon>
        <taxon>Embryophyta</taxon>
        <taxon>Tracheophyta</taxon>
        <taxon>Spermatophyta</taxon>
        <taxon>Magnoliopsida</taxon>
        <taxon>eudicotyledons</taxon>
        <taxon>Gunneridae</taxon>
        <taxon>Pentapetalae</taxon>
        <taxon>rosids</taxon>
        <taxon>fabids</taxon>
        <taxon>Fabales</taxon>
        <taxon>Fabaceae</taxon>
        <taxon>Papilionoideae</taxon>
        <taxon>50 kb inversion clade</taxon>
        <taxon>NPAAA clade</taxon>
        <taxon>Hologalegina</taxon>
        <taxon>IRL clade</taxon>
        <taxon>Trifolieae</taxon>
        <taxon>Trifolium</taxon>
    </lineage>
</organism>
<evidence type="ECO:0000256" key="1">
    <source>
        <dbReference type="SAM" id="MobiDB-lite"/>
    </source>
</evidence>
<dbReference type="EMBL" id="LXQA010031311">
    <property type="protein sequence ID" value="MCH96025.1"/>
    <property type="molecule type" value="Genomic_DNA"/>
</dbReference>
<evidence type="ECO:0000313" key="2">
    <source>
        <dbReference type="EMBL" id="MCH96025.1"/>
    </source>
</evidence>
<feature type="non-terminal residue" evidence="2">
    <location>
        <position position="55"/>
    </location>
</feature>
<dbReference type="AlphaFoldDB" id="A0A392NA85"/>
<name>A0A392NA85_9FABA</name>
<evidence type="ECO:0000313" key="3">
    <source>
        <dbReference type="Proteomes" id="UP000265520"/>
    </source>
</evidence>
<proteinExistence type="predicted"/>
<dbReference type="Proteomes" id="UP000265520">
    <property type="component" value="Unassembled WGS sequence"/>
</dbReference>
<comment type="caution">
    <text evidence="2">The sequence shown here is derived from an EMBL/GenBank/DDBJ whole genome shotgun (WGS) entry which is preliminary data.</text>
</comment>
<sequence>MNDSNAREEPKLEEQRDVDATPVDKSRNVVAPKIDFRIQFTIDRKFDERGQMLTW</sequence>
<accession>A0A392NA85</accession>
<feature type="region of interest" description="Disordered" evidence="1">
    <location>
        <begin position="1"/>
        <end position="24"/>
    </location>
</feature>
<reference evidence="2 3" key="1">
    <citation type="journal article" date="2018" name="Front. Plant Sci.">
        <title>Red Clover (Trifolium pratense) and Zigzag Clover (T. medium) - A Picture of Genomic Similarities and Differences.</title>
        <authorList>
            <person name="Dluhosova J."/>
            <person name="Istvanek J."/>
            <person name="Nedelnik J."/>
            <person name="Repkova J."/>
        </authorList>
    </citation>
    <scope>NUCLEOTIDE SEQUENCE [LARGE SCALE GENOMIC DNA]</scope>
    <source>
        <strain evidence="3">cv. 10/8</strain>
        <tissue evidence="2">Leaf</tissue>
    </source>
</reference>
<keyword evidence="3" id="KW-1185">Reference proteome</keyword>
<gene>
    <name evidence="2" type="ORF">A2U01_0017008</name>
</gene>